<evidence type="ECO:0000313" key="3">
    <source>
        <dbReference type="Proteomes" id="UP000835052"/>
    </source>
</evidence>
<reference evidence="2" key="1">
    <citation type="submission" date="2020-10" db="EMBL/GenBank/DDBJ databases">
        <authorList>
            <person name="Kikuchi T."/>
        </authorList>
    </citation>
    <scope>NUCLEOTIDE SEQUENCE</scope>
    <source>
        <strain evidence="2">NKZ352</strain>
    </source>
</reference>
<proteinExistence type="predicted"/>
<organism evidence="2 3">
    <name type="scientific">Caenorhabditis auriculariae</name>
    <dbReference type="NCBI Taxonomy" id="2777116"/>
    <lineage>
        <taxon>Eukaryota</taxon>
        <taxon>Metazoa</taxon>
        <taxon>Ecdysozoa</taxon>
        <taxon>Nematoda</taxon>
        <taxon>Chromadorea</taxon>
        <taxon>Rhabditida</taxon>
        <taxon>Rhabditina</taxon>
        <taxon>Rhabditomorpha</taxon>
        <taxon>Rhabditoidea</taxon>
        <taxon>Rhabditidae</taxon>
        <taxon>Peloderinae</taxon>
        <taxon>Caenorhabditis</taxon>
    </lineage>
</organism>
<gene>
    <name evidence="2" type="ORF">CAUJ_LOCUS1292</name>
</gene>
<protein>
    <submittedName>
        <fullName evidence="2">Uncharacterized protein</fullName>
    </submittedName>
</protein>
<dbReference type="Proteomes" id="UP000835052">
    <property type="component" value="Unassembled WGS sequence"/>
</dbReference>
<evidence type="ECO:0000256" key="1">
    <source>
        <dbReference type="SAM" id="MobiDB-lite"/>
    </source>
</evidence>
<feature type="region of interest" description="Disordered" evidence="1">
    <location>
        <begin position="136"/>
        <end position="173"/>
    </location>
</feature>
<name>A0A8S1GRS3_9PELO</name>
<evidence type="ECO:0000313" key="2">
    <source>
        <dbReference type="EMBL" id="CAD6185373.1"/>
    </source>
</evidence>
<dbReference type="AlphaFoldDB" id="A0A8S1GRS3"/>
<feature type="compositionally biased region" description="Basic and acidic residues" evidence="1">
    <location>
        <begin position="138"/>
        <end position="173"/>
    </location>
</feature>
<keyword evidence="3" id="KW-1185">Reference proteome</keyword>
<dbReference type="EMBL" id="CAJGYM010000002">
    <property type="protein sequence ID" value="CAD6185373.1"/>
    <property type="molecule type" value="Genomic_DNA"/>
</dbReference>
<comment type="caution">
    <text evidence="2">The sequence shown here is derived from an EMBL/GenBank/DDBJ whole genome shotgun (WGS) entry which is preliminary data.</text>
</comment>
<sequence length="173" mass="19513">MSQFRPADKKFLSEKIVEIHKVTLEVLSVSDLFRFSEYEMNEILESQESLLEFLTTPFIDQVDAELGIKKRNPDPLYYRRSATCEGGARIVEKRQFRLHKAVERMMDALKKAQNKSSPSTVAGQSVEELSTELQACGIDKKNSDAEADEKRADGKGAINKEEDASEDRPGPSK</sequence>
<accession>A0A8S1GRS3</accession>